<proteinExistence type="predicted"/>
<protein>
    <submittedName>
        <fullName evidence="1">Uncharacterized protein</fullName>
    </submittedName>
</protein>
<sequence>MTDTVKREDVEALLKDMRFSSTRGQEQLLRGHQALLLLEIRDLVAKPVLTPGNPMLEVPPKPSRAQRRTLRIDWACALEGSATFMCVDCRRLVLVSEDQMRGLPGPWITLRCQWCQRAFELDARELGGDVGKMMRGFFPFIDEKGPGKITPTQAMCEPCAQGNCRECKGHKVCDHYHAWEGEAP</sequence>
<dbReference type="AlphaFoldDB" id="A0A0F9AUM1"/>
<organism evidence="1">
    <name type="scientific">marine sediment metagenome</name>
    <dbReference type="NCBI Taxonomy" id="412755"/>
    <lineage>
        <taxon>unclassified sequences</taxon>
        <taxon>metagenomes</taxon>
        <taxon>ecological metagenomes</taxon>
    </lineage>
</organism>
<reference evidence="1" key="1">
    <citation type="journal article" date="2015" name="Nature">
        <title>Complex archaea that bridge the gap between prokaryotes and eukaryotes.</title>
        <authorList>
            <person name="Spang A."/>
            <person name="Saw J.H."/>
            <person name="Jorgensen S.L."/>
            <person name="Zaremba-Niedzwiedzka K."/>
            <person name="Martijn J."/>
            <person name="Lind A.E."/>
            <person name="van Eijk R."/>
            <person name="Schleper C."/>
            <person name="Guy L."/>
            <person name="Ettema T.J."/>
        </authorList>
    </citation>
    <scope>NUCLEOTIDE SEQUENCE</scope>
</reference>
<gene>
    <name evidence="1" type="ORF">LCGC14_2527440</name>
</gene>
<dbReference type="EMBL" id="LAZR01040928">
    <property type="protein sequence ID" value="KKL13269.1"/>
    <property type="molecule type" value="Genomic_DNA"/>
</dbReference>
<accession>A0A0F9AUM1</accession>
<evidence type="ECO:0000313" key="1">
    <source>
        <dbReference type="EMBL" id="KKL13269.1"/>
    </source>
</evidence>
<comment type="caution">
    <text evidence="1">The sequence shown here is derived from an EMBL/GenBank/DDBJ whole genome shotgun (WGS) entry which is preliminary data.</text>
</comment>
<name>A0A0F9AUM1_9ZZZZ</name>